<comment type="similarity">
    <text evidence="2 4">Belongs to the pseudouridine synthase RluA family.</text>
</comment>
<evidence type="ECO:0000256" key="2">
    <source>
        <dbReference type="ARBA" id="ARBA00010876"/>
    </source>
</evidence>
<gene>
    <name evidence="6" type="ORF">SAMN04488081_0550</name>
</gene>
<keyword evidence="4" id="KW-0413">Isomerase</keyword>
<keyword evidence="3" id="KW-0694">RNA-binding</keyword>
<dbReference type="Gene3D" id="3.30.2350.10">
    <property type="entry name" value="Pseudouridine synthase"/>
    <property type="match status" value="1"/>
</dbReference>
<evidence type="ECO:0000313" key="7">
    <source>
        <dbReference type="Proteomes" id="UP000198647"/>
    </source>
</evidence>
<dbReference type="EMBL" id="FNOS01000001">
    <property type="protein sequence ID" value="SDX44815.1"/>
    <property type="molecule type" value="Genomic_DNA"/>
</dbReference>
<dbReference type="PANTHER" id="PTHR21600">
    <property type="entry name" value="MITOCHONDRIAL RNA PSEUDOURIDINE SYNTHASE"/>
    <property type="match status" value="1"/>
</dbReference>
<dbReference type="Pfam" id="PF00849">
    <property type="entry name" value="PseudoU_synth_2"/>
    <property type="match status" value="1"/>
</dbReference>
<dbReference type="CDD" id="cd02869">
    <property type="entry name" value="PseudoU_synth_RluA_like"/>
    <property type="match status" value="1"/>
</dbReference>
<keyword evidence="7" id="KW-1185">Reference proteome</keyword>
<accession>A0A1H3BSQ7</accession>
<dbReference type="PANTHER" id="PTHR21600:SF35">
    <property type="entry name" value="PSEUDOURIDINE SYNTHASE"/>
    <property type="match status" value="1"/>
</dbReference>
<dbReference type="PROSITE" id="PS50889">
    <property type="entry name" value="S4"/>
    <property type="match status" value="1"/>
</dbReference>
<evidence type="ECO:0000256" key="4">
    <source>
        <dbReference type="RuleBase" id="RU362028"/>
    </source>
</evidence>
<dbReference type="EC" id="5.4.99.-" evidence="4"/>
<organism evidence="6 7">
    <name type="scientific">Salimicrobium album</name>
    <dbReference type="NCBI Taxonomy" id="50717"/>
    <lineage>
        <taxon>Bacteria</taxon>
        <taxon>Bacillati</taxon>
        <taxon>Bacillota</taxon>
        <taxon>Bacilli</taxon>
        <taxon>Bacillales</taxon>
        <taxon>Bacillaceae</taxon>
        <taxon>Salimicrobium</taxon>
    </lineage>
</organism>
<evidence type="ECO:0000256" key="1">
    <source>
        <dbReference type="ARBA" id="ARBA00000073"/>
    </source>
</evidence>
<sequence length="289" mass="32174">MKKAFSVVVEKKVQDFLRDEAGMSRRMVKDLKKNGGFFRNGAVVSHYDKLSPGDVLTVEFPAVHTLPAEPEATPLTVVYEDEDVLLIDKPVGMVTTPSCQHPHGTVVQAVLHHYTLQNWKQTVHLVNRLDRDTGGLLLIAKHPYSHSLFYKEEAGLRKGYTALVEGMMERKQGRITSPIARAQDSIIKREISAEGKSAVTRYEVLEEMGDKTLVSVGLETGRTHQIRVHMASIGHPLTGDTLYGAGPSAWSEGQALHASFLQFIHPWTKEKMSFRSAPSFYPKARKLSG</sequence>
<feature type="domain" description="Pseudouridine synthase RsuA/RluA-like" evidence="5">
    <location>
        <begin position="83"/>
        <end position="232"/>
    </location>
</feature>
<dbReference type="InterPro" id="IPR006145">
    <property type="entry name" value="PsdUridine_synth_RsuA/RluA"/>
</dbReference>
<comment type="function">
    <text evidence="4">Responsible for synthesis of pseudouridine from uracil.</text>
</comment>
<dbReference type="Proteomes" id="UP000198647">
    <property type="component" value="Unassembled WGS sequence"/>
</dbReference>
<dbReference type="RefSeq" id="WP_076569173.1">
    <property type="nucleotide sequence ID" value="NZ_FNOS01000001.1"/>
</dbReference>
<evidence type="ECO:0000256" key="3">
    <source>
        <dbReference type="PROSITE-ProRule" id="PRU00182"/>
    </source>
</evidence>
<evidence type="ECO:0000313" key="6">
    <source>
        <dbReference type="EMBL" id="SDX44815.1"/>
    </source>
</evidence>
<dbReference type="InterPro" id="IPR020103">
    <property type="entry name" value="PsdUridine_synth_cat_dom_sf"/>
</dbReference>
<dbReference type="SUPFAM" id="SSF55120">
    <property type="entry name" value="Pseudouridine synthase"/>
    <property type="match status" value="1"/>
</dbReference>
<reference evidence="6 7" key="1">
    <citation type="submission" date="2016-10" db="EMBL/GenBank/DDBJ databases">
        <authorList>
            <person name="Varghese N."/>
            <person name="Submissions S."/>
        </authorList>
    </citation>
    <scope>NUCLEOTIDE SEQUENCE [LARGE SCALE GENOMIC DNA]</scope>
    <source>
        <strain evidence="6 7">DSM 20748</strain>
    </source>
</reference>
<dbReference type="InterPro" id="IPR006225">
    <property type="entry name" value="PsdUridine_synth_RluC/D"/>
</dbReference>
<name>A0A1H3BSQ7_9BACI</name>
<proteinExistence type="inferred from homology"/>
<dbReference type="InterPro" id="IPR050188">
    <property type="entry name" value="RluA_PseudoU_synthase"/>
</dbReference>
<protein>
    <recommendedName>
        <fullName evidence="4">Pseudouridine synthase</fullName>
        <ecNumber evidence="4">5.4.99.-</ecNumber>
    </recommendedName>
</protein>
<comment type="caution">
    <text evidence="6">The sequence shown here is derived from an EMBL/GenBank/DDBJ whole genome shotgun (WGS) entry which is preliminary data.</text>
</comment>
<comment type="catalytic activity">
    <reaction evidence="1 4">
        <text>a uridine in RNA = a pseudouridine in RNA</text>
        <dbReference type="Rhea" id="RHEA:48348"/>
        <dbReference type="Rhea" id="RHEA-COMP:12068"/>
        <dbReference type="Rhea" id="RHEA-COMP:12069"/>
        <dbReference type="ChEBI" id="CHEBI:65314"/>
        <dbReference type="ChEBI" id="CHEBI:65315"/>
    </reaction>
</comment>
<evidence type="ECO:0000259" key="5">
    <source>
        <dbReference type="Pfam" id="PF00849"/>
    </source>
</evidence>
<dbReference type="NCBIfam" id="TIGR00005">
    <property type="entry name" value="rluA_subfam"/>
    <property type="match status" value="1"/>
</dbReference>